<dbReference type="CDD" id="cd00377">
    <property type="entry name" value="ICL_PEPM"/>
    <property type="match status" value="1"/>
</dbReference>
<dbReference type="InterPro" id="IPR040442">
    <property type="entry name" value="Pyrv_kinase-like_dom_sf"/>
</dbReference>
<evidence type="ECO:0008006" key="4">
    <source>
        <dbReference type="Google" id="ProtNLM"/>
    </source>
</evidence>
<dbReference type="EMBL" id="JBFMKM010000009">
    <property type="protein sequence ID" value="KAL1304304.1"/>
    <property type="molecule type" value="Genomic_DNA"/>
</dbReference>
<dbReference type="RefSeq" id="XP_069200579.1">
    <property type="nucleotide sequence ID" value="XM_069347193.1"/>
</dbReference>
<protein>
    <recommendedName>
        <fullName evidence="4">Carboxyphosphonoenolpyruvate phosphonomutase</fullName>
    </recommendedName>
</protein>
<keyword evidence="3" id="KW-1185">Reference proteome</keyword>
<dbReference type="PROSITE" id="PS00161">
    <property type="entry name" value="ISOCITRATE_LYASE"/>
    <property type="match status" value="1"/>
</dbReference>
<dbReference type="Gene3D" id="3.20.20.60">
    <property type="entry name" value="Phosphoenolpyruvate-binding domains"/>
    <property type="match status" value="1"/>
</dbReference>
<dbReference type="InterPro" id="IPR039556">
    <property type="entry name" value="ICL/PEPM"/>
</dbReference>
<dbReference type="Pfam" id="PF13714">
    <property type="entry name" value="PEP_mutase"/>
    <property type="match status" value="1"/>
</dbReference>
<dbReference type="GeneID" id="95974411"/>
<reference evidence="2 3" key="1">
    <citation type="submission" date="2024-07" db="EMBL/GenBank/DDBJ databases">
        <title>Draft sequence of the Neodothiora populina.</title>
        <authorList>
            <person name="Drown D.D."/>
            <person name="Schuette U.S."/>
            <person name="Buechlein A.B."/>
            <person name="Rusch D.R."/>
            <person name="Winton L.W."/>
            <person name="Adams G.A."/>
        </authorList>
    </citation>
    <scope>NUCLEOTIDE SEQUENCE [LARGE SCALE GENOMIC DNA]</scope>
    <source>
        <strain evidence="2 3">CPC 39397</strain>
    </source>
</reference>
<sequence>MANPTPLKPTGASRLRQLLKDPNHTVVAPGVYDGLTARIALAHDFECLYMTGAGTNMSKLGTADLGIATMNDMVQHASMIASLDPSVPVIADADTGYGGPIMVARTVRAYALAGLAGLHIEDQVQEKRCGHLSGKQVVPREVYYSRLRAAVKARDECGSEMLIIARTDARADSGFDEAVERLKGAVECGVDALFLEALQSREEAERAVKIFQGTPMLLNMVPGGKTPQMGVREAKECGFRIYINPTLSLETVVRPLERAMKLLKEEGRDECEPIGPNALFRICGLDDAVAFDQSVGGVAFGGQK</sequence>
<dbReference type="PANTHER" id="PTHR42905">
    <property type="entry name" value="PHOSPHOENOLPYRUVATE CARBOXYLASE"/>
    <property type="match status" value="1"/>
</dbReference>
<comment type="caution">
    <text evidence="2">The sequence shown here is derived from an EMBL/GenBank/DDBJ whole genome shotgun (WGS) entry which is preliminary data.</text>
</comment>
<organism evidence="2 3">
    <name type="scientific">Neodothiora populina</name>
    <dbReference type="NCBI Taxonomy" id="2781224"/>
    <lineage>
        <taxon>Eukaryota</taxon>
        <taxon>Fungi</taxon>
        <taxon>Dikarya</taxon>
        <taxon>Ascomycota</taxon>
        <taxon>Pezizomycotina</taxon>
        <taxon>Dothideomycetes</taxon>
        <taxon>Dothideomycetidae</taxon>
        <taxon>Dothideales</taxon>
        <taxon>Dothioraceae</taxon>
        <taxon>Neodothiora</taxon>
    </lineage>
</organism>
<dbReference type="InterPro" id="IPR018523">
    <property type="entry name" value="Isocitrate_lyase_ph_CS"/>
</dbReference>
<proteinExistence type="predicted"/>
<comment type="catalytic activity">
    <reaction evidence="1">
        <text>(2S,3R)-3-hydroxybutane-1,2,3-tricarboxylate = pyruvate + succinate</text>
        <dbReference type="Rhea" id="RHEA:16809"/>
        <dbReference type="ChEBI" id="CHEBI:15361"/>
        <dbReference type="ChEBI" id="CHEBI:30031"/>
        <dbReference type="ChEBI" id="CHEBI:57429"/>
        <dbReference type="EC" id="4.1.3.30"/>
    </reaction>
</comment>
<evidence type="ECO:0000313" key="2">
    <source>
        <dbReference type="EMBL" id="KAL1304304.1"/>
    </source>
</evidence>
<dbReference type="PANTHER" id="PTHR42905:SF2">
    <property type="entry name" value="PHOSPHOENOLPYRUVATE CARBOXYLASE FAMILY PROTEIN"/>
    <property type="match status" value="1"/>
</dbReference>
<evidence type="ECO:0000313" key="3">
    <source>
        <dbReference type="Proteomes" id="UP001562354"/>
    </source>
</evidence>
<gene>
    <name evidence="2" type="ORF">AAFC00_000708</name>
</gene>
<dbReference type="SUPFAM" id="SSF51621">
    <property type="entry name" value="Phosphoenolpyruvate/pyruvate domain"/>
    <property type="match status" value="1"/>
</dbReference>
<name>A0ABR3PDT9_9PEZI</name>
<accession>A0ABR3PDT9</accession>
<dbReference type="Proteomes" id="UP001562354">
    <property type="component" value="Unassembled WGS sequence"/>
</dbReference>
<dbReference type="InterPro" id="IPR015813">
    <property type="entry name" value="Pyrv/PenolPyrv_kinase-like_dom"/>
</dbReference>
<evidence type="ECO:0000256" key="1">
    <source>
        <dbReference type="ARBA" id="ARBA00001050"/>
    </source>
</evidence>